<keyword evidence="1" id="KW-0812">Transmembrane</keyword>
<feature type="transmembrane region" description="Helical" evidence="1">
    <location>
        <begin position="15"/>
        <end position="34"/>
    </location>
</feature>
<reference evidence="3" key="1">
    <citation type="submission" date="2023-07" db="EMBL/GenBank/DDBJ databases">
        <title>30 novel species of actinomycetes from the DSMZ collection.</title>
        <authorList>
            <person name="Nouioui I."/>
        </authorList>
    </citation>
    <scope>NUCLEOTIDE SEQUENCE [LARGE SCALE GENOMIC DNA]</scope>
    <source>
        <strain evidence="3">DSM 44399</strain>
    </source>
</reference>
<dbReference type="EMBL" id="JAVREH010000023">
    <property type="protein sequence ID" value="MDT0262871.1"/>
    <property type="molecule type" value="Genomic_DNA"/>
</dbReference>
<organism evidence="2 3">
    <name type="scientific">Jatrophihabitans lederbergiae</name>
    <dbReference type="NCBI Taxonomy" id="3075547"/>
    <lineage>
        <taxon>Bacteria</taxon>
        <taxon>Bacillati</taxon>
        <taxon>Actinomycetota</taxon>
        <taxon>Actinomycetes</taxon>
        <taxon>Jatrophihabitantales</taxon>
        <taxon>Jatrophihabitantaceae</taxon>
        <taxon>Jatrophihabitans</taxon>
    </lineage>
</organism>
<sequence>MSRPRPADSDWSKRALDLVLAGCVAVVVLLGVTGNVTPRFAVVLCLAALTLRLSVDAYQKRDRPG</sequence>
<name>A0ABU2JD08_9ACTN</name>
<keyword evidence="1" id="KW-1133">Transmembrane helix</keyword>
<evidence type="ECO:0000313" key="3">
    <source>
        <dbReference type="Proteomes" id="UP001183176"/>
    </source>
</evidence>
<dbReference type="RefSeq" id="WP_311424016.1">
    <property type="nucleotide sequence ID" value="NZ_JAVREH010000023.1"/>
</dbReference>
<keyword evidence="3" id="KW-1185">Reference proteome</keyword>
<protein>
    <submittedName>
        <fullName evidence="2">Uncharacterized protein</fullName>
    </submittedName>
</protein>
<evidence type="ECO:0000313" key="2">
    <source>
        <dbReference type="EMBL" id="MDT0262871.1"/>
    </source>
</evidence>
<comment type="caution">
    <text evidence="2">The sequence shown here is derived from an EMBL/GenBank/DDBJ whole genome shotgun (WGS) entry which is preliminary data.</text>
</comment>
<evidence type="ECO:0000256" key="1">
    <source>
        <dbReference type="SAM" id="Phobius"/>
    </source>
</evidence>
<dbReference type="Proteomes" id="UP001183176">
    <property type="component" value="Unassembled WGS sequence"/>
</dbReference>
<keyword evidence="1" id="KW-0472">Membrane</keyword>
<accession>A0ABU2JD08</accession>
<proteinExistence type="predicted"/>
<gene>
    <name evidence="2" type="ORF">RM423_15855</name>
</gene>